<keyword evidence="2" id="KW-1185">Reference proteome</keyword>
<sequence length="171" mass="18281">MVLLAGFQSAHAQRLFTIFVNPMYNAPSGDKFSGAYNAGFGIEGGAGIGWGRTFLTGTLGYNWFNATGKYKNFGLPGTKPGNLTATPIKVGIRQYLFGRMLYAKVDGGVAFTNNKHDKGSKFIADAGVGVKLAGFNLGIDVNTLNFGLGEPYTSGKWVNWVSFKAGWSFGL</sequence>
<organism evidence="1 2">
    <name type="scientific">Deminuibacter soli</name>
    <dbReference type="NCBI Taxonomy" id="2291815"/>
    <lineage>
        <taxon>Bacteria</taxon>
        <taxon>Pseudomonadati</taxon>
        <taxon>Bacteroidota</taxon>
        <taxon>Chitinophagia</taxon>
        <taxon>Chitinophagales</taxon>
        <taxon>Chitinophagaceae</taxon>
        <taxon>Deminuibacter</taxon>
    </lineage>
</organism>
<protein>
    <recommendedName>
        <fullName evidence="3">Outer membrane protein beta-barrel domain-containing protein</fullName>
    </recommendedName>
</protein>
<evidence type="ECO:0008006" key="3">
    <source>
        <dbReference type="Google" id="ProtNLM"/>
    </source>
</evidence>
<accession>A0A3E1NLU8</accession>
<comment type="caution">
    <text evidence="1">The sequence shown here is derived from an EMBL/GenBank/DDBJ whole genome shotgun (WGS) entry which is preliminary data.</text>
</comment>
<evidence type="ECO:0000313" key="2">
    <source>
        <dbReference type="Proteomes" id="UP000261284"/>
    </source>
</evidence>
<dbReference type="EMBL" id="QTJU01000002">
    <property type="protein sequence ID" value="RFM28909.1"/>
    <property type="molecule type" value="Genomic_DNA"/>
</dbReference>
<reference evidence="1 2" key="1">
    <citation type="submission" date="2018-08" db="EMBL/GenBank/DDBJ databases">
        <title>Chitinophagaceae sp. K23C18032701, a novel bacterium isolated from forest soil.</title>
        <authorList>
            <person name="Wang C."/>
        </authorList>
    </citation>
    <scope>NUCLEOTIDE SEQUENCE [LARGE SCALE GENOMIC DNA]</scope>
    <source>
        <strain evidence="1 2">K23C18032701</strain>
    </source>
</reference>
<dbReference type="Proteomes" id="UP000261284">
    <property type="component" value="Unassembled WGS sequence"/>
</dbReference>
<name>A0A3E1NLU8_9BACT</name>
<dbReference type="AlphaFoldDB" id="A0A3E1NLU8"/>
<proteinExistence type="predicted"/>
<gene>
    <name evidence="1" type="ORF">DXN05_09075</name>
</gene>
<evidence type="ECO:0000313" key="1">
    <source>
        <dbReference type="EMBL" id="RFM28909.1"/>
    </source>
</evidence>